<dbReference type="InterPro" id="IPR012918">
    <property type="entry name" value="RTP801-like"/>
</dbReference>
<keyword evidence="7" id="KW-1185">Reference proteome</keyword>
<dbReference type="AlphaFoldDB" id="V8P6J8"/>
<keyword evidence="3" id="KW-0963">Cytoplasm</keyword>
<evidence type="ECO:0000256" key="4">
    <source>
        <dbReference type="ARBA" id="ARBA00037487"/>
    </source>
</evidence>
<dbReference type="InterPro" id="IPR038281">
    <property type="entry name" value="RTP801-like_C_sf"/>
</dbReference>
<accession>V8P6J8</accession>
<dbReference type="Gene3D" id="3.90.470.40">
    <property type="entry name" value="RTP801-like"/>
    <property type="match status" value="1"/>
</dbReference>
<dbReference type="GO" id="GO:0009968">
    <property type="term" value="P:negative regulation of signal transduction"/>
    <property type="evidence" value="ECO:0007669"/>
    <property type="project" value="InterPro"/>
</dbReference>
<evidence type="ECO:0000256" key="1">
    <source>
        <dbReference type="ARBA" id="ARBA00004496"/>
    </source>
</evidence>
<comment type="caution">
    <text evidence="6">The sequence shown here is derived from an EMBL/GenBank/DDBJ whole genome shotgun (WGS) entry which is preliminary data.</text>
</comment>
<dbReference type="EMBL" id="AZIM01000751">
    <property type="protein sequence ID" value="ETE69492.1"/>
    <property type="molecule type" value="Genomic_DNA"/>
</dbReference>
<comment type="similarity">
    <text evidence="2">Belongs to the DDIT4 family.</text>
</comment>
<dbReference type="GO" id="GO:0005737">
    <property type="term" value="C:cytoplasm"/>
    <property type="evidence" value="ECO:0007669"/>
    <property type="project" value="UniProtKB-SubCell"/>
</dbReference>
<gene>
    <name evidence="6" type="primary">DDIT4L</name>
    <name evidence="6" type="ORF">L345_04705</name>
</gene>
<evidence type="ECO:0000256" key="2">
    <source>
        <dbReference type="ARBA" id="ARBA00010670"/>
    </source>
</evidence>
<name>V8P6J8_OPHHA</name>
<sequence length="193" mass="22439">MSKLAFKKDQEAHWWLGVRIYNSSVLNKISLLYFFADFDYWDFVAPEPNFNETVFEERTCQNLIRMLENCLSKSKQTRLHCSRVLVPEKLTRRIAQDVLRLSSTEPCGLRGCIIHVNLETGNVCKRLDKIVCDPSVIPTFELTLVFKQDNCSWPSFRSLFPRVCFTSSYKQTLILSPGFRLIKKKLYSLIGTV</sequence>
<dbReference type="OrthoDB" id="10018535at2759"/>
<organism evidence="6 7">
    <name type="scientific">Ophiophagus hannah</name>
    <name type="common">King cobra</name>
    <name type="synonym">Naja hannah</name>
    <dbReference type="NCBI Taxonomy" id="8665"/>
    <lineage>
        <taxon>Eukaryota</taxon>
        <taxon>Metazoa</taxon>
        <taxon>Chordata</taxon>
        <taxon>Craniata</taxon>
        <taxon>Vertebrata</taxon>
        <taxon>Euteleostomi</taxon>
        <taxon>Lepidosauria</taxon>
        <taxon>Squamata</taxon>
        <taxon>Bifurcata</taxon>
        <taxon>Unidentata</taxon>
        <taxon>Episquamata</taxon>
        <taxon>Toxicofera</taxon>
        <taxon>Serpentes</taxon>
        <taxon>Colubroidea</taxon>
        <taxon>Elapidae</taxon>
        <taxon>Elapinae</taxon>
        <taxon>Ophiophagus</taxon>
    </lineage>
</organism>
<dbReference type="PANTHER" id="PTHR12478:SF17">
    <property type="entry name" value="DNA DAMAGE-INDUCIBLE TRANSCRIPT 4-LIKE PROTEIN"/>
    <property type="match status" value="1"/>
</dbReference>
<dbReference type="PANTHER" id="PTHR12478">
    <property type="entry name" value="DNA-DAMAGE-INDUCIBLE TRANSCRIPT 4 PROTEIN DDIT4"/>
    <property type="match status" value="1"/>
</dbReference>
<protein>
    <recommendedName>
        <fullName evidence="5">DNA damage-inducible transcript 4-like protein</fullName>
    </recommendedName>
</protein>
<comment type="subcellular location">
    <subcellularLocation>
        <location evidence="1">Cytoplasm</location>
    </subcellularLocation>
</comment>
<evidence type="ECO:0000313" key="6">
    <source>
        <dbReference type="EMBL" id="ETE69492.1"/>
    </source>
</evidence>
<reference evidence="6 7" key="1">
    <citation type="journal article" date="2013" name="Proc. Natl. Acad. Sci. U.S.A.">
        <title>The king cobra genome reveals dynamic gene evolution and adaptation in the snake venom system.</title>
        <authorList>
            <person name="Vonk F.J."/>
            <person name="Casewell N.R."/>
            <person name="Henkel C.V."/>
            <person name="Heimberg A.M."/>
            <person name="Jansen H.J."/>
            <person name="McCleary R.J."/>
            <person name="Kerkkamp H.M."/>
            <person name="Vos R.A."/>
            <person name="Guerreiro I."/>
            <person name="Calvete J.J."/>
            <person name="Wuster W."/>
            <person name="Woods A.E."/>
            <person name="Logan J.M."/>
            <person name="Harrison R.A."/>
            <person name="Castoe T.A."/>
            <person name="de Koning A.P."/>
            <person name="Pollock D.D."/>
            <person name="Yandell M."/>
            <person name="Calderon D."/>
            <person name="Renjifo C."/>
            <person name="Currier R.B."/>
            <person name="Salgado D."/>
            <person name="Pla D."/>
            <person name="Sanz L."/>
            <person name="Hyder A.S."/>
            <person name="Ribeiro J.M."/>
            <person name="Arntzen J.W."/>
            <person name="van den Thillart G.E."/>
            <person name="Boetzer M."/>
            <person name="Pirovano W."/>
            <person name="Dirks R.P."/>
            <person name="Spaink H.P."/>
            <person name="Duboule D."/>
            <person name="McGlinn E."/>
            <person name="Kini R.M."/>
            <person name="Richardson M.K."/>
        </authorList>
    </citation>
    <scope>NUCLEOTIDE SEQUENCE</scope>
    <source>
        <tissue evidence="6">Blood</tissue>
    </source>
</reference>
<feature type="non-terminal residue" evidence="6">
    <location>
        <position position="193"/>
    </location>
</feature>
<comment type="function">
    <text evidence="4">Inhibits cell growth by regulating the TOR signaling pathway upstream of the TSC1-TSC2 complex and downstream of AKT1.</text>
</comment>
<evidence type="ECO:0000313" key="7">
    <source>
        <dbReference type="Proteomes" id="UP000018936"/>
    </source>
</evidence>
<feature type="non-terminal residue" evidence="6">
    <location>
        <position position="1"/>
    </location>
</feature>
<dbReference type="Proteomes" id="UP000018936">
    <property type="component" value="Unassembled WGS sequence"/>
</dbReference>
<evidence type="ECO:0000256" key="5">
    <source>
        <dbReference type="ARBA" id="ARBA00039359"/>
    </source>
</evidence>
<dbReference type="Pfam" id="PF07809">
    <property type="entry name" value="RTP801_C"/>
    <property type="match status" value="1"/>
</dbReference>
<proteinExistence type="inferred from homology"/>
<evidence type="ECO:0000256" key="3">
    <source>
        <dbReference type="ARBA" id="ARBA00022490"/>
    </source>
</evidence>